<keyword evidence="1" id="KW-0472">Membrane</keyword>
<comment type="caution">
    <text evidence="3">The sequence shown here is derived from an EMBL/GenBank/DDBJ whole genome shotgun (WGS) entry which is preliminary data.</text>
</comment>
<dbReference type="AlphaFoldDB" id="A0A8S2QXR4"/>
<gene>
    <name evidence="2" type="ORF">OVA965_LOCUS29240</name>
    <name evidence="3" type="ORF">TMI583_LOCUS30008</name>
</gene>
<feature type="transmembrane region" description="Helical" evidence="1">
    <location>
        <begin position="35"/>
        <end position="60"/>
    </location>
</feature>
<dbReference type="Proteomes" id="UP000682733">
    <property type="component" value="Unassembled WGS sequence"/>
</dbReference>
<evidence type="ECO:0000256" key="1">
    <source>
        <dbReference type="SAM" id="Phobius"/>
    </source>
</evidence>
<evidence type="ECO:0000313" key="4">
    <source>
        <dbReference type="Proteomes" id="UP000682733"/>
    </source>
</evidence>
<reference evidence="3" key="1">
    <citation type="submission" date="2021-02" db="EMBL/GenBank/DDBJ databases">
        <authorList>
            <person name="Nowell W R."/>
        </authorList>
    </citation>
    <scope>NUCLEOTIDE SEQUENCE</scope>
</reference>
<dbReference type="EMBL" id="CAJNOK010020450">
    <property type="protein sequence ID" value="CAF1316599.1"/>
    <property type="molecule type" value="Genomic_DNA"/>
</dbReference>
<protein>
    <submittedName>
        <fullName evidence="3">Uncharacterized protein</fullName>
    </submittedName>
</protein>
<keyword evidence="1" id="KW-1133">Transmembrane helix</keyword>
<keyword evidence="1" id="KW-0812">Transmembrane</keyword>
<dbReference type="EMBL" id="CAJOBA010042049">
    <property type="protein sequence ID" value="CAF4125707.1"/>
    <property type="molecule type" value="Genomic_DNA"/>
</dbReference>
<name>A0A8S2QXR4_9BILA</name>
<accession>A0A8S2QXR4</accession>
<organism evidence="3 4">
    <name type="scientific">Didymodactylos carnosus</name>
    <dbReference type="NCBI Taxonomy" id="1234261"/>
    <lineage>
        <taxon>Eukaryota</taxon>
        <taxon>Metazoa</taxon>
        <taxon>Spiralia</taxon>
        <taxon>Gnathifera</taxon>
        <taxon>Rotifera</taxon>
        <taxon>Eurotatoria</taxon>
        <taxon>Bdelloidea</taxon>
        <taxon>Philodinida</taxon>
        <taxon>Philodinidae</taxon>
        <taxon>Didymodactylos</taxon>
    </lineage>
</organism>
<dbReference type="Proteomes" id="UP000677228">
    <property type="component" value="Unassembled WGS sequence"/>
</dbReference>
<evidence type="ECO:0000313" key="3">
    <source>
        <dbReference type="EMBL" id="CAF4125707.1"/>
    </source>
</evidence>
<evidence type="ECO:0000313" key="2">
    <source>
        <dbReference type="EMBL" id="CAF1316599.1"/>
    </source>
</evidence>
<sequence length="118" mass="13653">MTFGERVYANWLRLIVRTCNPSECSFSYSGKNTVIYIVTVLIGLCGGLIKVLQALISRVVNFVRRKKRPKEEVRTLDTSRSSHFTISTAIDDMLKDMFIEQWNWNASFELYYSQCAPD</sequence>
<proteinExistence type="predicted"/>